<proteinExistence type="predicted"/>
<accession>A0A2P2M7Z8</accession>
<name>A0A2P2M7Z8_RHIMU</name>
<dbReference type="EMBL" id="GGEC01045869">
    <property type="protein sequence ID" value="MBX26353.1"/>
    <property type="molecule type" value="Transcribed_RNA"/>
</dbReference>
<reference evidence="1" key="1">
    <citation type="submission" date="2018-02" db="EMBL/GenBank/DDBJ databases">
        <title>Rhizophora mucronata_Transcriptome.</title>
        <authorList>
            <person name="Meera S.P."/>
            <person name="Sreeshan A."/>
            <person name="Augustine A."/>
        </authorList>
    </citation>
    <scope>NUCLEOTIDE SEQUENCE</scope>
    <source>
        <tissue evidence="1">Leaf</tissue>
    </source>
</reference>
<organism evidence="1">
    <name type="scientific">Rhizophora mucronata</name>
    <name type="common">Asiatic mangrove</name>
    <dbReference type="NCBI Taxonomy" id="61149"/>
    <lineage>
        <taxon>Eukaryota</taxon>
        <taxon>Viridiplantae</taxon>
        <taxon>Streptophyta</taxon>
        <taxon>Embryophyta</taxon>
        <taxon>Tracheophyta</taxon>
        <taxon>Spermatophyta</taxon>
        <taxon>Magnoliopsida</taxon>
        <taxon>eudicotyledons</taxon>
        <taxon>Gunneridae</taxon>
        <taxon>Pentapetalae</taxon>
        <taxon>rosids</taxon>
        <taxon>fabids</taxon>
        <taxon>Malpighiales</taxon>
        <taxon>Rhizophoraceae</taxon>
        <taxon>Rhizophora</taxon>
    </lineage>
</organism>
<dbReference type="AlphaFoldDB" id="A0A2P2M7Z8"/>
<evidence type="ECO:0000313" key="1">
    <source>
        <dbReference type="EMBL" id="MBX26353.1"/>
    </source>
</evidence>
<protein>
    <submittedName>
        <fullName evidence="1">Auxine transporter-like protein 2</fullName>
    </submittedName>
</protein>
<sequence>MAALRVLVLPESQVNGIG</sequence>